<dbReference type="GeneID" id="77812943"/>
<evidence type="ECO:0000256" key="1">
    <source>
        <dbReference type="SAM" id="MobiDB-lite"/>
    </source>
</evidence>
<evidence type="ECO:0000313" key="3">
    <source>
        <dbReference type="Proteomes" id="UP001164743"/>
    </source>
</evidence>
<organism evidence="2 3">
    <name type="scientific">Puccinia triticina</name>
    <dbReference type="NCBI Taxonomy" id="208348"/>
    <lineage>
        <taxon>Eukaryota</taxon>
        <taxon>Fungi</taxon>
        <taxon>Dikarya</taxon>
        <taxon>Basidiomycota</taxon>
        <taxon>Pucciniomycotina</taxon>
        <taxon>Pucciniomycetes</taxon>
        <taxon>Pucciniales</taxon>
        <taxon>Pucciniaceae</taxon>
        <taxon>Puccinia</taxon>
    </lineage>
</organism>
<gene>
    <name evidence="2" type="ORF">PtA15_8A601</name>
</gene>
<dbReference type="RefSeq" id="XP_053023250.1">
    <property type="nucleotide sequence ID" value="XM_053172048.1"/>
</dbReference>
<feature type="region of interest" description="Disordered" evidence="1">
    <location>
        <begin position="1"/>
        <end position="29"/>
    </location>
</feature>
<sequence>MSVISASDFLSGLTQDPCPQSQNFTHHPDSWSNLYSIPPRHSTPPPSSQQLNSCALFAW</sequence>
<feature type="compositionally biased region" description="Polar residues" evidence="1">
    <location>
        <begin position="12"/>
        <end position="29"/>
    </location>
</feature>
<name>A0ABY7CV80_9BASI</name>
<reference evidence="2" key="1">
    <citation type="submission" date="2022-10" db="EMBL/GenBank/DDBJ databases">
        <title>Puccinia triticina Genome sequencing and assembly.</title>
        <authorList>
            <person name="Li C."/>
        </authorList>
    </citation>
    <scope>NUCLEOTIDE SEQUENCE</scope>
    <source>
        <strain evidence="2">Pt15</strain>
    </source>
</reference>
<protein>
    <submittedName>
        <fullName evidence="2">Uncharacterized protein</fullName>
    </submittedName>
</protein>
<dbReference type="EMBL" id="CP110428">
    <property type="protein sequence ID" value="WAQ87695.1"/>
    <property type="molecule type" value="Genomic_DNA"/>
</dbReference>
<evidence type="ECO:0000313" key="2">
    <source>
        <dbReference type="EMBL" id="WAQ87695.1"/>
    </source>
</evidence>
<proteinExistence type="predicted"/>
<dbReference type="Proteomes" id="UP001164743">
    <property type="component" value="Chromosome 8A"/>
</dbReference>
<accession>A0ABY7CV80</accession>
<keyword evidence="3" id="KW-1185">Reference proteome</keyword>